<keyword evidence="8 10" id="KW-0175">Coiled coil</keyword>
<evidence type="ECO:0000256" key="7">
    <source>
        <dbReference type="ARBA" id="ARBA00023034"/>
    </source>
</evidence>
<keyword evidence="15" id="KW-1185">Reference proteome</keyword>
<feature type="non-terminal residue" evidence="14">
    <location>
        <position position="1"/>
    </location>
</feature>
<gene>
    <name evidence="14" type="ORF">NADFUDRAFT_8044</name>
</gene>
<proteinExistence type="inferred from homology"/>
<dbReference type="OrthoDB" id="10257567at2759"/>
<dbReference type="PANTHER" id="PTHR14043:SF2">
    <property type="entry name" value="HOMEOBOX PROTEIN CUT"/>
    <property type="match status" value="1"/>
</dbReference>
<evidence type="ECO:0000313" key="15">
    <source>
        <dbReference type="Proteomes" id="UP000095009"/>
    </source>
</evidence>
<protein>
    <recommendedName>
        <fullName evidence="3">Protein CASP</fullName>
    </recommendedName>
</protein>
<keyword evidence="7" id="KW-0333">Golgi apparatus</keyword>
<evidence type="ECO:0000256" key="11">
    <source>
        <dbReference type="SAM" id="Phobius"/>
    </source>
</evidence>
<feature type="non-terminal residue" evidence="14">
    <location>
        <position position="653"/>
    </location>
</feature>
<dbReference type="GO" id="GO:0000149">
    <property type="term" value="F:SNARE binding"/>
    <property type="evidence" value="ECO:0007669"/>
    <property type="project" value="EnsemblFungi"/>
</dbReference>
<evidence type="ECO:0000256" key="8">
    <source>
        <dbReference type="ARBA" id="ARBA00023054"/>
    </source>
</evidence>
<evidence type="ECO:0000256" key="9">
    <source>
        <dbReference type="ARBA" id="ARBA00023136"/>
    </source>
</evidence>
<feature type="coiled-coil region" evidence="10">
    <location>
        <begin position="161"/>
        <end position="286"/>
    </location>
</feature>
<keyword evidence="5 11" id="KW-0812">Transmembrane</keyword>
<dbReference type="Proteomes" id="UP000095009">
    <property type="component" value="Unassembled WGS sequence"/>
</dbReference>
<evidence type="ECO:0000259" key="13">
    <source>
        <dbReference type="Pfam" id="PF25398"/>
    </source>
</evidence>
<evidence type="ECO:0000256" key="6">
    <source>
        <dbReference type="ARBA" id="ARBA00022989"/>
    </source>
</evidence>
<reference evidence="14 15" key="1">
    <citation type="journal article" date="2016" name="Proc. Natl. Acad. Sci. U.S.A.">
        <title>Comparative genomics of biotechnologically important yeasts.</title>
        <authorList>
            <person name="Riley R."/>
            <person name="Haridas S."/>
            <person name="Wolfe K.H."/>
            <person name="Lopes M.R."/>
            <person name="Hittinger C.T."/>
            <person name="Goeker M."/>
            <person name="Salamov A.A."/>
            <person name="Wisecaver J.H."/>
            <person name="Long T.M."/>
            <person name="Calvey C.H."/>
            <person name="Aerts A.L."/>
            <person name="Barry K.W."/>
            <person name="Choi C."/>
            <person name="Clum A."/>
            <person name="Coughlan A.Y."/>
            <person name="Deshpande S."/>
            <person name="Douglass A.P."/>
            <person name="Hanson S.J."/>
            <person name="Klenk H.-P."/>
            <person name="LaButti K.M."/>
            <person name="Lapidus A."/>
            <person name="Lindquist E.A."/>
            <person name="Lipzen A.M."/>
            <person name="Meier-Kolthoff J.P."/>
            <person name="Ohm R.A."/>
            <person name="Otillar R.P."/>
            <person name="Pangilinan J.L."/>
            <person name="Peng Y."/>
            <person name="Rokas A."/>
            <person name="Rosa C.A."/>
            <person name="Scheuner C."/>
            <person name="Sibirny A.A."/>
            <person name="Slot J.C."/>
            <person name="Stielow J.B."/>
            <person name="Sun H."/>
            <person name="Kurtzman C.P."/>
            <person name="Blackwell M."/>
            <person name="Grigoriev I.V."/>
            <person name="Jeffries T.W."/>
        </authorList>
    </citation>
    <scope>NUCLEOTIDE SEQUENCE [LARGE SCALE GENOMIC DNA]</scope>
    <source>
        <strain evidence="14 15">DSM 6958</strain>
    </source>
</reference>
<comment type="similarity">
    <text evidence="2">Belongs to the CASP family.</text>
</comment>
<dbReference type="InterPro" id="IPR012955">
    <property type="entry name" value="CASP_C"/>
</dbReference>
<accession>A0A1E3PJ13</accession>
<evidence type="ECO:0000256" key="3">
    <source>
        <dbReference type="ARBA" id="ARBA00018691"/>
    </source>
</evidence>
<keyword evidence="9 11" id="KW-0472">Membrane</keyword>
<evidence type="ECO:0000313" key="14">
    <source>
        <dbReference type="EMBL" id="ODQ65411.1"/>
    </source>
</evidence>
<dbReference type="EMBL" id="KV454410">
    <property type="protein sequence ID" value="ODQ65411.1"/>
    <property type="molecule type" value="Genomic_DNA"/>
</dbReference>
<evidence type="ECO:0000256" key="5">
    <source>
        <dbReference type="ARBA" id="ARBA00022692"/>
    </source>
</evidence>
<evidence type="ECO:0000256" key="10">
    <source>
        <dbReference type="SAM" id="Coils"/>
    </source>
</evidence>
<feature type="coiled-coil region" evidence="10">
    <location>
        <begin position="402"/>
        <end position="457"/>
    </location>
</feature>
<dbReference type="GO" id="GO:0000139">
    <property type="term" value="C:Golgi membrane"/>
    <property type="evidence" value="ECO:0007669"/>
    <property type="project" value="UniProtKB-SubCell"/>
</dbReference>
<organism evidence="14 15">
    <name type="scientific">Nadsonia fulvescens var. elongata DSM 6958</name>
    <dbReference type="NCBI Taxonomy" id="857566"/>
    <lineage>
        <taxon>Eukaryota</taxon>
        <taxon>Fungi</taxon>
        <taxon>Dikarya</taxon>
        <taxon>Ascomycota</taxon>
        <taxon>Saccharomycotina</taxon>
        <taxon>Dipodascomycetes</taxon>
        <taxon>Dipodascales</taxon>
        <taxon>Dipodascales incertae sedis</taxon>
        <taxon>Nadsonia</taxon>
    </lineage>
</organism>
<dbReference type="InterPro" id="IPR057476">
    <property type="entry name" value="Cux_N"/>
</dbReference>
<comment type="subcellular location">
    <subcellularLocation>
        <location evidence="1">Golgi apparatus membrane</location>
        <topology evidence="1">Single-pass type IV membrane protein</topology>
    </subcellularLocation>
</comment>
<feature type="domain" description="Cux N-terminal" evidence="13">
    <location>
        <begin position="18"/>
        <end position="129"/>
    </location>
</feature>
<dbReference type="AlphaFoldDB" id="A0A1E3PJ13"/>
<dbReference type="Pfam" id="PF08172">
    <property type="entry name" value="CASP_C"/>
    <property type="match status" value="1"/>
</dbReference>
<name>A0A1E3PJ13_9ASCO</name>
<evidence type="ECO:0000256" key="1">
    <source>
        <dbReference type="ARBA" id="ARBA00004409"/>
    </source>
</evidence>
<dbReference type="GO" id="GO:0006891">
    <property type="term" value="P:intra-Golgi vesicle-mediated transport"/>
    <property type="evidence" value="ECO:0007669"/>
    <property type="project" value="InterPro"/>
</dbReference>
<evidence type="ECO:0000259" key="12">
    <source>
        <dbReference type="Pfam" id="PF08172"/>
    </source>
</evidence>
<dbReference type="Pfam" id="PF25398">
    <property type="entry name" value="CUX1_N"/>
    <property type="match status" value="1"/>
</dbReference>
<keyword evidence="6 11" id="KW-1133">Transmembrane helix</keyword>
<keyword evidence="4" id="KW-0813">Transport</keyword>
<feature type="transmembrane region" description="Helical" evidence="11">
    <location>
        <begin position="632"/>
        <end position="651"/>
    </location>
</feature>
<dbReference type="GO" id="GO:0048211">
    <property type="term" value="P:Golgi vesicle docking"/>
    <property type="evidence" value="ECO:0007669"/>
    <property type="project" value="EnsemblFungi"/>
</dbReference>
<evidence type="ECO:0000256" key="2">
    <source>
        <dbReference type="ARBA" id="ARBA00006415"/>
    </source>
</evidence>
<evidence type="ECO:0000256" key="4">
    <source>
        <dbReference type="ARBA" id="ARBA00022448"/>
    </source>
</evidence>
<dbReference type="PANTHER" id="PTHR14043">
    <property type="entry name" value="CCAAT DISPLACEMENT PROTEIN-RELATED"/>
    <property type="match status" value="1"/>
</dbReference>
<sequence>TSGSKIDAVPALAPASQSVNPFELAIKVWTTINLTQLQKTLDEQGIEIISNQKSSLISRKELATKTKDFKKLPDDSKLTEIKPLLKSYQTEIDNLTKRGKAAESHFLNLYRCLAEAPDPKPLLEASVDSVISASHVTKLAAENTKLSNQLSRYADYEIIKAKLLELEMKSIENTNAKLKAKEIEMKALMDERERIHTLKEEELSSQVQEFRTIIADLRAQADLAESQLANATSSGEMNTETDQPDEIHVAELELVSNALERSNRRALEMENRNLELRQQLEELKSGSKMSEITSNFEVKISDLERDNSLLAGKLEMVQSKINQSKLLEQETNSSLKRDVEIKNKEIEDLRSKIARTSDYDELKRELDIFKAIEFSIDDDETVSQNNNNNNKQSLEKMLLARNKKLESDLTVMRNTNMELTQQLEKLTQQVVALSQSFESAKQLNEKLENDLLRTNNSDTISIAPSMSGTLLHSKSGMKSTTGLNSLIRSVTNDSGILHIITQQRDRFKLRNTELEEDLRKNWATVADLRKELEALKKDNMELYEKARYMSSYSSVGDGFDNTRSHGESALSPSSFRNNNNKYRDAYEEGLTSFQQFKGRETERVISNMSPMERIAYQFTRMVLANRTSRNLFIVYCLVLHVLVMFIMMYGVSV</sequence>
<feature type="domain" description="CASP C-terminal" evidence="12">
    <location>
        <begin position="425"/>
        <end position="650"/>
    </location>
</feature>
<dbReference type="STRING" id="857566.A0A1E3PJ13"/>